<dbReference type="EMBL" id="CASHSV030000311">
    <property type="protein sequence ID" value="CAJ2657497.1"/>
    <property type="molecule type" value="Genomic_DNA"/>
</dbReference>
<name>A0ACB0KQ78_TRIPR</name>
<accession>A0ACB0KQ78</accession>
<proteinExistence type="predicted"/>
<evidence type="ECO:0000313" key="1">
    <source>
        <dbReference type="EMBL" id="CAJ2657497.1"/>
    </source>
</evidence>
<organism evidence="1 2">
    <name type="scientific">Trifolium pratense</name>
    <name type="common">Red clover</name>
    <dbReference type="NCBI Taxonomy" id="57577"/>
    <lineage>
        <taxon>Eukaryota</taxon>
        <taxon>Viridiplantae</taxon>
        <taxon>Streptophyta</taxon>
        <taxon>Embryophyta</taxon>
        <taxon>Tracheophyta</taxon>
        <taxon>Spermatophyta</taxon>
        <taxon>Magnoliopsida</taxon>
        <taxon>eudicotyledons</taxon>
        <taxon>Gunneridae</taxon>
        <taxon>Pentapetalae</taxon>
        <taxon>rosids</taxon>
        <taxon>fabids</taxon>
        <taxon>Fabales</taxon>
        <taxon>Fabaceae</taxon>
        <taxon>Papilionoideae</taxon>
        <taxon>50 kb inversion clade</taxon>
        <taxon>NPAAA clade</taxon>
        <taxon>Hologalegina</taxon>
        <taxon>IRL clade</taxon>
        <taxon>Trifolieae</taxon>
        <taxon>Trifolium</taxon>
    </lineage>
</organism>
<keyword evidence="2" id="KW-1185">Reference proteome</keyword>
<dbReference type="Proteomes" id="UP001177021">
    <property type="component" value="Unassembled WGS sequence"/>
</dbReference>
<evidence type="ECO:0000313" key="2">
    <source>
        <dbReference type="Proteomes" id="UP001177021"/>
    </source>
</evidence>
<reference evidence="1" key="1">
    <citation type="submission" date="2023-10" db="EMBL/GenBank/DDBJ databases">
        <authorList>
            <person name="Rodriguez Cubillos JULIANA M."/>
            <person name="De Vega J."/>
        </authorList>
    </citation>
    <scope>NUCLEOTIDE SEQUENCE</scope>
</reference>
<gene>
    <name evidence="1" type="ORF">MILVUS5_LOCUS24064</name>
</gene>
<protein>
    <submittedName>
        <fullName evidence="1">Uncharacterized protein</fullName>
    </submittedName>
</protein>
<comment type="caution">
    <text evidence="1">The sequence shown here is derived from an EMBL/GenBank/DDBJ whole genome shotgun (WGS) entry which is preliminary data.</text>
</comment>
<sequence>MKFFAVNDRETNDPNLWCFCSSDINPTVLHTSNQHVSFMIKISEQNMVFSAIYASTDYQKRRDLWVALNAEQSNGDLPRCFIGDFNTILGMHEYRGSNTPARICYEDFQDWTNSHNLIHLPTKGVRFTWANGRRGRGYTEKRLDRHASPFKFLRMWSKHDDCVNVVKQERVAKLEYAKALHFEEDFWHEKARIKWHTDGDRNTQYFHQLAKVRYATKLISSLRNGDDLITNASHIESHVVNYFKDIFSSPNMCLDNGIIDQVIPNLITDDQNISLTCLPSMQEVHDVVFSMNKDGAPGPDCFGAIFYQTYWDIIANDVYKAVLQFFSNGWILPNYNSNNVVLIPKSHEADAINHFRPIALANFKFKIISKILASRLAMVAPTIISSNQRGFIPGRQISDCICLTSEAINMLNNKTFGGNLAMKIDIRKAFDTLDWDFLLKVLHTFGFSPVFCNWIKVILHSACLSIVINGRPSGYFTCRRGVRQGDPLSPILFCLAEEVLSRSITKLVEDGSLQLIPGTRGNFVPSHILYADDVMIFCRATLANINILKGLFQRYGEASGQIINPSKSTFYVGSISATRTNRIADMLGFSIGTLPFIYLGVPIFKGKPKACHLQPIADRIKAKLAAWKASLLSIAGRVQIVKSIIHGMLIYSFMIYAWPISLLKDIDRWIRNFIWSGNVDQRKLVTVAWDKVCTPTNEGVLGLCSLRHINEAANLKLCWELFTSSNHWASLLRARVMRSYGIIDYHISSSIWSGIKHHIPSVTDNTCWQLGKGDQINLWTDSWVGDPLVDLLDIPRHSHALLQAKVAHFIANDHWLIPNSITSSYPNLVPLLNSVTIPISKANDELRWIHSDSGVLSFKDAYLFHRPIGQHIPWAKIIWCEDIPPSKSCLMWRIMHNRLPTDDLLSHRGCYIVSKCDLCGEAAETIHHIFCDCCFSKNIWHWFASVLSLHVDTSTVSSIFDICNKNWNSQCKIVVISAVVNIFNTIWWCRNQHRFEGKSIHWRSAVNSIISNVSLSGNLSKKASFISMQEFIILKAFNVNVHHPKAPVIKEVLWHWQPPLYNWVKCNTDGSALGSPGLASCGGIFRDYTATFLGGFSINIGNSYALHAELIGVMNAIEIAHSKGWNKLWIESDSQLVNLAFKSAHIVPWKLRNRWFNCLTLTKTMHFRATHIYREGNCCADRMVALGINVNGFYWWDNVPPSVQGDYISNLMGLPSFRFH</sequence>